<dbReference type="Pfam" id="PF19133">
    <property type="entry name" value="DUF5816"/>
    <property type="match status" value="1"/>
</dbReference>
<dbReference type="InterPro" id="IPR043854">
    <property type="entry name" value="DUF5816"/>
</dbReference>
<keyword evidence="2" id="KW-0012">Acyltransferase</keyword>
<dbReference type="PROSITE" id="PS51186">
    <property type="entry name" value="GNAT"/>
    <property type="match status" value="1"/>
</dbReference>
<keyword evidence="1 4" id="KW-0808">Transferase</keyword>
<proteinExistence type="predicted"/>
<evidence type="ECO:0000259" key="3">
    <source>
        <dbReference type="PROSITE" id="PS51186"/>
    </source>
</evidence>
<dbReference type="Pfam" id="PF00583">
    <property type="entry name" value="Acetyltransf_1"/>
    <property type="match status" value="1"/>
</dbReference>
<gene>
    <name evidence="4" type="ORF">AArcSl_0536</name>
</gene>
<dbReference type="InterPro" id="IPR050832">
    <property type="entry name" value="Bact_Acetyltransf"/>
</dbReference>
<reference evidence="5" key="1">
    <citation type="submission" date="2017-11" db="EMBL/GenBank/DDBJ databases">
        <title>Phenotypic and genomic properties of facultatively anaerobic sulfur-reducing natronoarchaea from hypersaline soda lakes.</title>
        <authorList>
            <person name="Sorokin D.Y."/>
            <person name="Kublanov I.V."/>
            <person name="Roman P."/>
            <person name="Sinninghe Damste J.S."/>
            <person name="Golyshin P.N."/>
            <person name="Rojo D."/>
            <person name="Ciordia S."/>
            <person name="Mena M.D.C."/>
            <person name="Ferrer M."/>
            <person name="Messina E."/>
            <person name="Smedile F."/>
            <person name="La Spada G."/>
            <person name="La Cono V."/>
            <person name="Yakimov M.M."/>
        </authorList>
    </citation>
    <scope>NUCLEOTIDE SEQUENCE [LARGE SCALE GENOMIC DNA]</scope>
    <source>
        <strain evidence="5">AArc-Sl</strain>
    </source>
</reference>
<dbReference type="PANTHER" id="PTHR43877">
    <property type="entry name" value="AMINOALKYLPHOSPHONATE N-ACETYLTRANSFERASE-RELATED-RELATED"/>
    <property type="match status" value="1"/>
</dbReference>
<dbReference type="AlphaFoldDB" id="A0A343TGG5"/>
<evidence type="ECO:0000313" key="4">
    <source>
        <dbReference type="EMBL" id="AUX08187.1"/>
    </source>
</evidence>
<organism evidence="4 5">
    <name type="scientific">Halalkaliarchaeum desulfuricum</name>
    <dbReference type="NCBI Taxonomy" id="2055893"/>
    <lineage>
        <taxon>Archaea</taxon>
        <taxon>Methanobacteriati</taxon>
        <taxon>Methanobacteriota</taxon>
        <taxon>Stenosarchaea group</taxon>
        <taxon>Halobacteria</taxon>
        <taxon>Halobacteriales</taxon>
        <taxon>Haloferacaceae</taxon>
        <taxon>Halalkaliarchaeum</taxon>
    </lineage>
</organism>
<dbReference type="InterPro" id="IPR016181">
    <property type="entry name" value="Acyl_CoA_acyltransferase"/>
</dbReference>
<dbReference type="PANTHER" id="PTHR43877:SF2">
    <property type="entry name" value="AMINOALKYLPHOSPHONATE N-ACETYLTRANSFERASE-RELATED"/>
    <property type="match status" value="1"/>
</dbReference>
<keyword evidence="5" id="KW-1185">Reference proteome</keyword>
<dbReference type="KEGG" id="hdf:AArcSl_0536"/>
<dbReference type="EMBL" id="CP025066">
    <property type="protein sequence ID" value="AUX08187.1"/>
    <property type="molecule type" value="Genomic_DNA"/>
</dbReference>
<protein>
    <submittedName>
        <fullName evidence="4">GNAT family acetyltransferase</fullName>
    </submittedName>
</protein>
<name>A0A343TGG5_9EURY</name>
<evidence type="ECO:0000256" key="2">
    <source>
        <dbReference type="ARBA" id="ARBA00023315"/>
    </source>
</evidence>
<sequence>MNVREATVDDVEAIRRVARESFEASYEDALGAERIERGFESWYSSETLRDELRDEARPFFVATEGGDVVAFAQSYLASRRETVGEIDWIHVTPEYRERGIGSRLLERVERELRDRGATRIEGRVLLANETGTAFYEREGYTDAGEREVDIGGETFRERLFVKFVAGDGEQVLTEARSGPDGTLRYVAFDEAVRASQGAFYPAYADRERDELHGWMCGNCESFDVAIDTMDRYECVDCGNRRKPARWDAAYL</sequence>
<accession>A0A343TGG5</accession>
<dbReference type="InterPro" id="IPR000182">
    <property type="entry name" value="GNAT_dom"/>
</dbReference>
<dbReference type="Proteomes" id="UP000263012">
    <property type="component" value="Chromosome"/>
</dbReference>
<dbReference type="OrthoDB" id="125295at2157"/>
<dbReference type="RefSeq" id="WP_119814659.1">
    <property type="nucleotide sequence ID" value="NZ_CP025066.1"/>
</dbReference>
<dbReference type="Gene3D" id="3.40.630.30">
    <property type="match status" value="1"/>
</dbReference>
<dbReference type="SUPFAM" id="SSF55729">
    <property type="entry name" value="Acyl-CoA N-acyltransferases (Nat)"/>
    <property type="match status" value="1"/>
</dbReference>
<dbReference type="GeneID" id="37876873"/>
<evidence type="ECO:0000313" key="5">
    <source>
        <dbReference type="Proteomes" id="UP000263012"/>
    </source>
</evidence>
<dbReference type="CDD" id="cd04301">
    <property type="entry name" value="NAT_SF"/>
    <property type="match status" value="1"/>
</dbReference>
<dbReference type="GO" id="GO:0016747">
    <property type="term" value="F:acyltransferase activity, transferring groups other than amino-acyl groups"/>
    <property type="evidence" value="ECO:0007669"/>
    <property type="project" value="InterPro"/>
</dbReference>
<evidence type="ECO:0000256" key="1">
    <source>
        <dbReference type="ARBA" id="ARBA00022679"/>
    </source>
</evidence>
<feature type="domain" description="N-acetyltransferase" evidence="3">
    <location>
        <begin position="1"/>
        <end position="162"/>
    </location>
</feature>